<feature type="region of interest" description="Disordered" evidence="1">
    <location>
        <begin position="72"/>
        <end position="92"/>
    </location>
</feature>
<evidence type="ECO:0000313" key="3">
    <source>
        <dbReference type="WBParaSite" id="Gr19_v10_g693.t1"/>
    </source>
</evidence>
<evidence type="ECO:0000313" key="2">
    <source>
        <dbReference type="Proteomes" id="UP000887572"/>
    </source>
</evidence>
<name>A0A914I3C0_GLORO</name>
<dbReference type="Proteomes" id="UP000887572">
    <property type="component" value="Unplaced"/>
</dbReference>
<sequence length="111" mass="11767">MRSFVSILSKKKRFGAQADSNRMQPHNWQGGPCKGLLGACPRWGRIETHSDRNVVQTGPGWCLPPIRSERCSKPGPPGAASRLSQQKADAVAGNGAGEQIACEGPSMGALI</sequence>
<organism evidence="2 3">
    <name type="scientific">Globodera rostochiensis</name>
    <name type="common">Golden nematode worm</name>
    <name type="synonym">Heterodera rostochiensis</name>
    <dbReference type="NCBI Taxonomy" id="31243"/>
    <lineage>
        <taxon>Eukaryota</taxon>
        <taxon>Metazoa</taxon>
        <taxon>Ecdysozoa</taxon>
        <taxon>Nematoda</taxon>
        <taxon>Chromadorea</taxon>
        <taxon>Rhabditida</taxon>
        <taxon>Tylenchina</taxon>
        <taxon>Tylenchomorpha</taxon>
        <taxon>Tylenchoidea</taxon>
        <taxon>Heteroderidae</taxon>
        <taxon>Heteroderinae</taxon>
        <taxon>Globodera</taxon>
    </lineage>
</organism>
<proteinExistence type="predicted"/>
<keyword evidence="2" id="KW-1185">Reference proteome</keyword>
<protein>
    <submittedName>
        <fullName evidence="3">Uncharacterized protein</fullName>
    </submittedName>
</protein>
<reference evidence="3" key="1">
    <citation type="submission" date="2022-11" db="UniProtKB">
        <authorList>
            <consortium name="WormBaseParasite"/>
        </authorList>
    </citation>
    <scope>IDENTIFICATION</scope>
</reference>
<dbReference type="AlphaFoldDB" id="A0A914I3C0"/>
<evidence type="ECO:0000256" key="1">
    <source>
        <dbReference type="SAM" id="MobiDB-lite"/>
    </source>
</evidence>
<accession>A0A914I3C0</accession>
<dbReference type="WBParaSite" id="Gr19_v10_g693.t1">
    <property type="protein sequence ID" value="Gr19_v10_g693.t1"/>
    <property type="gene ID" value="Gr19_v10_g693"/>
</dbReference>